<evidence type="ECO:0000313" key="5">
    <source>
        <dbReference type="EMBL" id="CAK8671891.1"/>
    </source>
</evidence>
<keyword evidence="6" id="KW-1185">Reference proteome</keyword>
<dbReference type="SUPFAM" id="SSF103473">
    <property type="entry name" value="MFS general substrate transporter"/>
    <property type="match status" value="1"/>
</dbReference>
<feature type="transmembrane region" description="Helical" evidence="4">
    <location>
        <begin position="64"/>
        <end position="84"/>
    </location>
</feature>
<comment type="caution">
    <text evidence="5">The sequence shown here is derived from an EMBL/GenBank/DDBJ whole genome shotgun (WGS) entry which is preliminary data.</text>
</comment>
<feature type="transmembrane region" description="Helical" evidence="4">
    <location>
        <begin position="96"/>
        <end position="114"/>
    </location>
</feature>
<feature type="transmembrane region" description="Helical" evidence="4">
    <location>
        <begin position="24"/>
        <end position="44"/>
    </location>
</feature>
<feature type="transmembrane region" description="Helical" evidence="4">
    <location>
        <begin position="348"/>
        <end position="366"/>
    </location>
</feature>
<keyword evidence="2 4" id="KW-1133">Transmembrane helix</keyword>
<dbReference type="Proteomes" id="UP001642483">
    <property type="component" value="Unassembled WGS sequence"/>
</dbReference>
<dbReference type="Gene3D" id="1.20.1250.20">
    <property type="entry name" value="MFS general substrate transporter like domains"/>
    <property type="match status" value="1"/>
</dbReference>
<keyword evidence="3 4" id="KW-0472">Membrane</keyword>
<dbReference type="InterPro" id="IPR011701">
    <property type="entry name" value="MFS"/>
</dbReference>
<feature type="transmembrane region" description="Helical" evidence="4">
    <location>
        <begin position="436"/>
        <end position="456"/>
    </location>
</feature>
<sequence>MGFSSSSETSSDENHNQKPSQASVISLVVIISLTRIGHGLFMSLSGPTLLYLVDNVNGTVSQVSAMFTGRSAGFFVGTILFGLVKKRWPKYKPLTTIAVQIVIAGVLVLIVPWLTNLALLIVDTTIIGLMFGFFDAGLQSIYLQLWGEKGSRPYLQSFHFFFGVGAFLAPIISAPFLEMADQVSDDDTCPRTVDGVSVTTVSYNDTSSPTSPSPYEGLNPVSWTYIISGAYTIVIGVIMFVSAVLRIEDKIKTNHEASAESRREEPIRDVVWLFIPIMIYYFMAASVETVYQSYIYSIALCSGLQFSVRYELLMIRDATTLNTMFWIGFMVGRGSGIFYAKYFTPKTIIIFDLITTTLALIIMSIFGSYIAIVPWAVSIFYGLTVATLYSSGISWTSNVTNVSSTYILIFGAGNTVGVMTMSPLAGALFDMSPFNVIYHILAMSICNDLVFLWMMWIGRRHVKKLNISESKLNLAEESEKNLKTRL</sequence>
<gene>
    <name evidence="5" type="ORF">CVLEPA_LOCUS921</name>
</gene>
<feature type="transmembrane region" description="Helical" evidence="4">
    <location>
        <begin position="324"/>
        <end position="342"/>
    </location>
</feature>
<evidence type="ECO:0000256" key="2">
    <source>
        <dbReference type="ARBA" id="ARBA00022989"/>
    </source>
</evidence>
<accession>A0ABP0EWR6</accession>
<dbReference type="EMBL" id="CAWYQH010000001">
    <property type="protein sequence ID" value="CAK8671891.1"/>
    <property type="molecule type" value="Genomic_DNA"/>
</dbReference>
<feature type="transmembrane region" description="Helical" evidence="4">
    <location>
        <begin position="158"/>
        <end position="177"/>
    </location>
</feature>
<organism evidence="5 6">
    <name type="scientific">Clavelina lepadiformis</name>
    <name type="common">Light-bulb sea squirt</name>
    <name type="synonym">Ascidia lepadiformis</name>
    <dbReference type="NCBI Taxonomy" id="159417"/>
    <lineage>
        <taxon>Eukaryota</taxon>
        <taxon>Metazoa</taxon>
        <taxon>Chordata</taxon>
        <taxon>Tunicata</taxon>
        <taxon>Ascidiacea</taxon>
        <taxon>Aplousobranchia</taxon>
        <taxon>Clavelinidae</taxon>
        <taxon>Clavelina</taxon>
    </lineage>
</organism>
<feature type="transmembrane region" description="Helical" evidence="4">
    <location>
        <begin position="126"/>
        <end position="146"/>
    </location>
</feature>
<evidence type="ECO:0000313" key="6">
    <source>
        <dbReference type="Proteomes" id="UP001642483"/>
    </source>
</evidence>
<name>A0ABP0EWR6_CLALP</name>
<keyword evidence="1 4" id="KW-0812">Transmembrane</keyword>
<dbReference type="PANTHER" id="PTHR23121">
    <property type="entry name" value="SODIUM-DEPENDENT GLUCOSE TRANSPORTER 1"/>
    <property type="match status" value="1"/>
</dbReference>
<evidence type="ECO:0000256" key="3">
    <source>
        <dbReference type="ARBA" id="ARBA00023136"/>
    </source>
</evidence>
<feature type="transmembrane region" description="Helical" evidence="4">
    <location>
        <begin position="373"/>
        <end position="395"/>
    </location>
</feature>
<dbReference type="InterPro" id="IPR036259">
    <property type="entry name" value="MFS_trans_sf"/>
</dbReference>
<evidence type="ECO:0000256" key="4">
    <source>
        <dbReference type="SAM" id="Phobius"/>
    </source>
</evidence>
<feature type="transmembrane region" description="Helical" evidence="4">
    <location>
        <begin position="223"/>
        <end position="245"/>
    </location>
</feature>
<reference evidence="5 6" key="1">
    <citation type="submission" date="2024-02" db="EMBL/GenBank/DDBJ databases">
        <authorList>
            <person name="Daric V."/>
            <person name="Darras S."/>
        </authorList>
    </citation>
    <scope>NUCLEOTIDE SEQUENCE [LARGE SCALE GENOMIC DNA]</scope>
</reference>
<proteinExistence type="predicted"/>
<dbReference type="PANTHER" id="PTHR23121:SF9">
    <property type="entry name" value="SODIUM-DEPENDENT GLUCOSE TRANSPORTER 1"/>
    <property type="match status" value="1"/>
</dbReference>
<feature type="transmembrane region" description="Helical" evidence="4">
    <location>
        <begin position="270"/>
        <end position="287"/>
    </location>
</feature>
<feature type="transmembrane region" description="Helical" evidence="4">
    <location>
        <begin position="407"/>
        <end position="429"/>
    </location>
</feature>
<evidence type="ECO:0008006" key="7">
    <source>
        <dbReference type="Google" id="ProtNLM"/>
    </source>
</evidence>
<dbReference type="Pfam" id="PF07690">
    <property type="entry name" value="MFS_1"/>
    <property type="match status" value="1"/>
</dbReference>
<protein>
    <recommendedName>
        <fullName evidence="7">Sodium-dependent glucose transporter 1</fullName>
    </recommendedName>
</protein>
<evidence type="ECO:0000256" key="1">
    <source>
        <dbReference type="ARBA" id="ARBA00022692"/>
    </source>
</evidence>